<accession>A0ABW9AIL4</accession>
<organism evidence="3 4">
    <name type="scientific">Herbaspirillum lusitanum</name>
    <dbReference type="NCBI Taxonomy" id="213312"/>
    <lineage>
        <taxon>Bacteria</taxon>
        <taxon>Pseudomonadati</taxon>
        <taxon>Pseudomonadota</taxon>
        <taxon>Betaproteobacteria</taxon>
        <taxon>Burkholderiales</taxon>
        <taxon>Oxalobacteraceae</taxon>
        <taxon>Herbaspirillum</taxon>
    </lineage>
</organism>
<dbReference type="SUPFAM" id="SSF56935">
    <property type="entry name" value="Porins"/>
    <property type="match status" value="1"/>
</dbReference>
<dbReference type="Gene3D" id="2.40.160.10">
    <property type="entry name" value="Porin"/>
    <property type="match status" value="1"/>
</dbReference>
<dbReference type="InterPro" id="IPR023614">
    <property type="entry name" value="Porin_dom_sf"/>
</dbReference>
<name>A0ABW9AIL4_9BURK</name>
<evidence type="ECO:0000259" key="1">
    <source>
        <dbReference type="Pfam" id="PF13609"/>
    </source>
</evidence>
<keyword evidence="4" id="KW-1185">Reference proteome</keyword>
<feature type="domain" description="Porin" evidence="1">
    <location>
        <begin position="2"/>
        <end position="91"/>
    </location>
</feature>
<dbReference type="EMBL" id="JAQQFM010000016">
    <property type="protein sequence ID" value="MFL9927457.1"/>
    <property type="molecule type" value="Genomic_DNA"/>
</dbReference>
<dbReference type="Pfam" id="PF13609">
    <property type="entry name" value="Porin_4"/>
    <property type="match status" value="1"/>
</dbReference>
<proteinExistence type="predicted"/>
<evidence type="ECO:0000313" key="2">
    <source>
        <dbReference type="EMBL" id="MFL9927457.1"/>
    </source>
</evidence>
<protein>
    <submittedName>
        <fullName evidence="3">Porin</fullName>
    </submittedName>
</protein>
<sequence>TYTIDKLKMFLGYENLRAPDVASGSPDKVNHYWLGANYQITPQLTLIGSAFHVNVNNNGGNANLFMVGANYYLSKRTLLYVGAGTVRNSGNATFSVEADEAGAPLPGQSQNGGYFGISHSF</sequence>
<comment type="caution">
    <text evidence="3">The sequence shown here is derived from an EMBL/GenBank/DDBJ whole genome shotgun (WGS) entry which is preliminary data.</text>
</comment>
<feature type="non-terminal residue" evidence="3">
    <location>
        <position position="1"/>
    </location>
</feature>
<dbReference type="EMBL" id="JAQQFM010000017">
    <property type="protein sequence ID" value="MFL9927568.1"/>
    <property type="molecule type" value="Genomic_DNA"/>
</dbReference>
<dbReference type="InterPro" id="IPR033900">
    <property type="entry name" value="Gram_neg_porin_domain"/>
</dbReference>
<dbReference type="CDD" id="cd00342">
    <property type="entry name" value="gram_neg_porins"/>
    <property type="match status" value="1"/>
</dbReference>
<evidence type="ECO:0000313" key="4">
    <source>
        <dbReference type="Proteomes" id="UP001629246"/>
    </source>
</evidence>
<dbReference type="RefSeq" id="WP_408160696.1">
    <property type="nucleotide sequence ID" value="NZ_JAQQFM010000016.1"/>
</dbReference>
<evidence type="ECO:0000313" key="3">
    <source>
        <dbReference type="EMBL" id="MFL9927568.1"/>
    </source>
</evidence>
<dbReference type="Proteomes" id="UP001629246">
    <property type="component" value="Unassembled WGS sequence"/>
</dbReference>
<gene>
    <name evidence="2" type="ORF">PQR62_24500</name>
    <name evidence="3" type="ORF">PQR62_25065</name>
</gene>
<reference evidence="3 4" key="1">
    <citation type="journal article" date="2024" name="Chem. Sci.">
        <title>Discovery of megapolipeptins by genome mining of a Burkholderiales bacteria collection.</title>
        <authorList>
            <person name="Paulo B.S."/>
            <person name="Recchia M.J.J."/>
            <person name="Lee S."/>
            <person name="Fergusson C.H."/>
            <person name="Romanowski S.B."/>
            <person name="Hernandez A."/>
            <person name="Krull N."/>
            <person name="Liu D.Y."/>
            <person name="Cavanagh H."/>
            <person name="Bos A."/>
            <person name="Gray C.A."/>
            <person name="Murphy B.T."/>
            <person name="Linington R.G."/>
            <person name="Eustaquio A.S."/>
        </authorList>
    </citation>
    <scope>NUCLEOTIDE SEQUENCE [LARGE SCALE GENOMIC DNA]</scope>
    <source>
        <strain evidence="3 4">RL21-008-BIB-A</strain>
    </source>
</reference>